<proteinExistence type="predicted"/>
<dbReference type="SUPFAM" id="SSF47336">
    <property type="entry name" value="ACP-like"/>
    <property type="match status" value="1"/>
</dbReference>
<reference evidence="2" key="1">
    <citation type="submission" date="2023-05" db="EMBL/GenBank/DDBJ databases">
        <authorList>
            <person name="Zhang X."/>
        </authorList>
    </citation>
    <scope>NUCLEOTIDE SEQUENCE</scope>
    <source>
        <strain evidence="2">BD1B2-1</strain>
    </source>
</reference>
<organism evidence="2 3">
    <name type="scientific">Xanthocytophaga agilis</name>
    <dbReference type="NCBI Taxonomy" id="3048010"/>
    <lineage>
        <taxon>Bacteria</taxon>
        <taxon>Pseudomonadati</taxon>
        <taxon>Bacteroidota</taxon>
        <taxon>Cytophagia</taxon>
        <taxon>Cytophagales</taxon>
        <taxon>Rhodocytophagaceae</taxon>
        <taxon>Xanthocytophaga</taxon>
    </lineage>
</organism>
<evidence type="ECO:0000313" key="2">
    <source>
        <dbReference type="EMBL" id="MDJ1501538.1"/>
    </source>
</evidence>
<comment type="caution">
    <text evidence="2">The sequence shown here is derived from an EMBL/GenBank/DDBJ whole genome shotgun (WGS) entry which is preliminary data.</text>
</comment>
<protein>
    <recommendedName>
        <fullName evidence="4">Acyl carrier protein</fullName>
    </recommendedName>
</protein>
<accession>A0AAE3UD67</accession>
<dbReference type="AlphaFoldDB" id="A0AAE3UD67"/>
<keyword evidence="1" id="KW-0812">Transmembrane</keyword>
<dbReference type="Proteomes" id="UP001232063">
    <property type="component" value="Unassembled WGS sequence"/>
</dbReference>
<feature type="transmembrane region" description="Helical" evidence="1">
    <location>
        <begin position="137"/>
        <end position="155"/>
    </location>
</feature>
<dbReference type="InterPro" id="IPR036736">
    <property type="entry name" value="ACP-like_sf"/>
</dbReference>
<keyword evidence="1" id="KW-0472">Membrane</keyword>
<dbReference type="Gene3D" id="1.10.1200.10">
    <property type="entry name" value="ACP-like"/>
    <property type="match status" value="1"/>
</dbReference>
<dbReference type="EMBL" id="JASJOU010000003">
    <property type="protein sequence ID" value="MDJ1501538.1"/>
    <property type="molecule type" value="Genomic_DNA"/>
</dbReference>
<evidence type="ECO:0000313" key="3">
    <source>
        <dbReference type="Proteomes" id="UP001232063"/>
    </source>
</evidence>
<evidence type="ECO:0000256" key="1">
    <source>
        <dbReference type="SAM" id="Phobius"/>
    </source>
</evidence>
<dbReference type="RefSeq" id="WP_314511014.1">
    <property type="nucleotide sequence ID" value="NZ_JASJOU010000003.1"/>
</dbReference>
<sequence>MDIIRLENTDPDDIMDILCRLEKSFGIRFGENDFMHVDTFGDLCDVIEKSISSEHRNDCTTQQAFYKVRNALRQTIPDCVTVISPDTKLEDLFSRSDRARLVRRFEKNLGVKVGVLSMQGWLSFVITLGFLASFVCLFLYLKVAVMGFLIFYLIVKLAKRAAKELAIETVGELTKKLTREHYLFVRRSPCTVNLNEIFAVIQDVFSDYLSLDKQYLTRDASLGWG</sequence>
<gene>
    <name evidence="2" type="ORF">QNI22_12805</name>
</gene>
<keyword evidence="1" id="KW-1133">Transmembrane helix</keyword>
<name>A0AAE3UD67_9BACT</name>
<feature type="transmembrane region" description="Helical" evidence="1">
    <location>
        <begin position="109"/>
        <end position="131"/>
    </location>
</feature>
<evidence type="ECO:0008006" key="4">
    <source>
        <dbReference type="Google" id="ProtNLM"/>
    </source>
</evidence>
<keyword evidence="3" id="KW-1185">Reference proteome</keyword>